<proteinExistence type="predicted"/>
<reference evidence="2" key="1">
    <citation type="journal article" date="2018" name="Genome Biol. Evol.">
        <title>Genomics and development of Lentinus tigrinus, a white-rot wood-decaying mushroom with dimorphic fruiting bodies.</title>
        <authorList>
            <person name="Wu B."/>
            <person name="Xu Z."/>
            <person name="Knudson A."/>
            <person name="Carlson A."/>
            <person name="Chen N."/>
            <person name="Kovaka S."/>
            <person name="LaButti K."/>
            <person name="Lipzen A."/>
            <person name="Pennachio C."/>
            <person name="Riley R."/>
            <person name="Schakwitz W."/>
            <person name="Umezawa K."/>
            <person name="Ohm R.A."/>
            <person name="Grigoriev I.V."/>
            <person name="Nagy L.G."/>
            <person name="Gibbons J."/>
            <person name="Hibbett D."/>
        </authorList>
    </citation>
    <scope>NUCLEOTIDE SEQUENCE [LARGE SCALE GENOMIC DNA]</scope>
    <source>
        <strain evidence="2">ALCF2SS1-6</strain>
    </source>
</reference>
<evidence type="ECO:0000313" key="3">
    <source>
        <dbReference type="Proteomes" id="UP000313359"/>
    </source>
</evidence>
<protein>
    <submittedName>
        <fullName evidence="2">Uncharacterized protein</fullName>
    </submittedName>
</protein>
<organism evidence="2 3">
    <name type="scientific">Lentinus tigrinus ALCF2SS1-6</name>
    <dbReference type="NCBI Taxonomy" id="1328759"/>
    <lineage>
        <taxon>Eukaryota</taxon>
        <taxon>Fungi</taxon>
        <taxon>Dikarya</taxon>
        <taxon>Basidiomycota</taxon>
        <taxon>Agaricomycotina</taxon>
        <taxon>Agaricomycetes</taxon>
        <taxon>Polyporales</taxon>
        <taxon>Polyporaceae</taxon>
        <taxon>Lentinus</taxon>
    </lineage>
</organism>
<dbReference type="AlphaFoldDB" id="A0A5C2SFB1"/>
<dbReference type="EMBL" id="ML122260">
    <property type="protein sequence ID" value="RPD61947.1"/>
    <property type="molecule type" value="Genomic_DNA"/>
</dbReference>
<keyword evidence="3" id="KW-1185">Reference proteome</keyword>
<evidence type="ECO:0000256" key="1">
    <source>
        <dbReference type="SAM" id="MobiDB-lite"/>
    </source>
</evidence>
<accession>A0A5C2SFB1</accession>
<evidence type="ECO:0000313" key="2">
    <source>
        <dbReference type="EMBL" id="RPD61947.1"/>
    </source>
</evidence>
<name>A0A5C2SFB1_9APHY</name>
<dbReference type="Proteomes" id="UP000313359">
    <property type="component" value="Unassembled WGS sequence"/>
</dbReference>
<feature type="region of interest" description="Disordered" evidence="1">
    <location>
        <begin position="33"/>
        <end position="56"/>
    </location>
</feature>
<gene>
    <name evidence="2" type="ORF">L227DRAFT_44792</name>
</gene>
<sequence length="207" mass="23339">MPSRSPNELTQDASCTSTRTLVAALSRRNLGITTARPNYTDPQSNLSNSMTHKPRRTSCSVLGSLLSPRLPPAHTSRRLTHRTDIFHYHSSTPRPRSRPAVRVRGSPSYRPIHLPGSSAGGAFARVFTWSRKLAFEDSSSVRARETADVILPTATASARPDFRGSVRLHVASGWLRGRLRMDPLRRWCRRTSMALHYAYTHSRRPWR</sequence>